<keyword evidence="6 9" id="KW-0812">Transmembrane</keyword>
<keyword evidence="3 9" id="KW-0813">Transport</keyword>
<evidence type="ECO:0000259" key="10">
    <source>
        <dbReference type="PROSITE" id="PS51012"/>
    </source>
</evidence>
<evidence type="ECO:0000256" key="2">
    <source>
        <dbReference type="ARBA" id="ARBA00007783"/>
    </source>
</evidence>
<dbReference type="InterPro" id="IPR013525">
    <property type="entry name" value="ABC2_TM"/>
</dbReference>
<evidence type="ECO:0000256" key="4">
    <source>
        <dbReference type="ARBA" id="ARBA00022475"/>
    </source>
</evidence>
<organism evidence="11 12">
    <name type="scientific">Bifidobacterium pullorum subsp. gallinarum</name>
    <dbReference type="NCBI Taxonomy" id="78344"/>
    <lineage>
        <taxon>Bacteria</taxon>
        <taxon>Bacillati</taxon>
        <taxon>Actinomycetota</taxon>
        <taxon>Actinomycetes</taxon>
        <taxon>Bifidobacteriales</taxon>
        <taxon>Bifidobacteriaceae</taxon>
        <taxon>Bifidobacterium</taxon>
    </lineage>
</organism>
<feature type="transmembrane region" description="Helical" evidence="9">
    <location>
        <begin position="143"/>
        <end position="168"/>
    </location>
</feature>
<evidence type="ECO:0000256" key="7">
    <source>
        <dbReference type="ARBA" id="ARBA00022989"/>
    </source>
</evidence>
<keyword evidence="4 9" id="KW-1003">Cell membrane</keyword>
<sequence length="271" mass="30327">MSILEIFSHKNWLLLKAMVSSDFKLRYKQSMLGYLWSVLKPLMLFGVMYVVFIHFLRFGDSVPHFSVGLLLGIVMWNFFSETTSGGLNAVVGHGDLLRKIKFSKYIVVVSAATSALINLGISFVVVMLFALANGVHFTWSALLIIPIFIELFFLALGVAFFLGAAYVYFRDLSPIWEVVMQAGFYATPIIYPVSLVVTNAGEFIARLQLLLNPAAQIVQDARHVLIAPENVTVWENWPPYIAVIPVILSFLIFLGGLKFYTAKSKSFAELV</sequence>
<keyword evidence="8 9" id="KW-0472">Membrane</keyword>
<evidence type="ECO:0000256" key="3">
    <source>
        <dbReference type="ARBA" id="ARBA00022448"/>
    </source>
</evidence>
<proteinExistence type="inferred from homology"/>
<name>A0A087AMI1_9BIFI</name>
<dbReference type="PANTHER" id="PTHR30413:SF8">
    <property type="entry name" value="TRANSPORT PERMEASE PROTEIN"/>
    <property type="match status" value="1"/>
</dbReference>
<dbReference type="GO" id="GO:0015920">
    <property type="term" value="P:lipopolysaccharide transport"/>
    <property type="evidence" value="ECO:0007669"/>
    <property type="project" value="TreeGrafter"/>
</dbReference>
<evidence type="ECO:0000256" key="9">
    <source>
        <dbReference type="RuleBase" id="RU361157"/>
    </source>
</evidence>
<dbReference type="EMBL" id="JGYX01000007">
    <property type="protein sequence ID" value="KFI59981.1"/>
    <property type="molecule type" value="Genomic_DNA"/>
</dbReference>
<keyword evidence="7 9" id="KW-1133">Transmembrane helix</keyword>
<gene>
    <name evidence="11" type="ORF">BIGA_1659</name>
</gene>
<evidence type="ECO:0000256" key="8">
    <source>
        <dbReference type="ARBA" id="ARBA00023136"/>
    </source>
</evidence>
<evidence type="ECO:0000256" key="1">
    <source>
        <dbReference type="ARBA" id="ARBA00004429"/>
    </source>
</evidence>
<feature type="transmembrane region" description="Helical" evidence="9">
    <location>
        <begin position="34"/>
        <end position="56"/>
    </location>
</feature>
<protein>
    <recommendedName>
        <fullName evidence="9">Transport permease protein</fullName>
    </recommendedName>
</protein>
<dbReference type="GO" id="GO:0140359">
    <property type="term" value="F:ABC-type transporter activity"/>
    <property type="evidence" value="ECO:0007669"/>
    <property type="project" value="InterPro"/>
</dbReference>
<evidence type="ECO:0000256" key="5">
    <source>
        <dbReference type="ARBA" id="ARBA00022519"/>
    </source>
</evidence>
<keyword evidence="12" id="KW-1185">Reference proteome</keyword>
<dbReference type="eggNOG" id="COG1682">
    <property type="taxonomic scope" value="Bacteria"/>
</dbReference>
<comment type="similarity">
    <text evidence="2 9">Belongs to the ABC-2 integral membrane protein family.</text>
</comment>
<evidence type="ECO:0000313" key="12">
    <source>
        <dbReference type="Proteomes" id="UP000029046"/>
    </source>
</evidence>
<dbReference type="AlphaFoldDB" id="A0A087AMI1"/>
<dbReference type="RefSeq" id="WP_033507914.1">
    <property type="nucleotide sequence ID" value="NZ_JGYX01000007.1"/>
</dbReference>
<accession>A0A087AMI1</accession>
<dbReference type="OrthoDB" id="9789409at2"/>
<feature type="transmembrane region" description="Helical" evidence="9">
    <location>
        <begin position="237"/>
        <end position="257"/>
    </location>
</feature>
<comment type="caution">
    <text evidence="9">Lacks conserved residue(s) required for the propagation of feature annotation.</text>
</comment>
<feature type="transmembrane region" description="Helical" evidence="9">
    <location>
        <begin position="105"/>
        <end position="131"/>
    </location>
</feature>
<comment type="caution">
    <text evidence="11">The sequence shown here is derived from an EMBL/GenBank/DDBJ whole genome shotgun (WGS) entry which is preliminary data.</text>
</comment>
<dbReference type="InterPro" id="IPR047817">
    <property type="entry name" value="ABC2_TM_bact-type"/>
</dbReference>
<dbReference type="GO" id="GO:0005886">
    <property type="term" value="C:plasma membrane"/>
    <property type="evidence" value="ECO:0007669"/>
    <property type="project" value="UniProtKB-SubCell"/>
</dbReference>
<feature type="domain" description="ABC transmembrane type-2" evidence="10">
    <location>
        <begin position="32"/>
        <end position="262"/>
    </location>
</feature>
<keyword evidence="5" id="KW-0997">Cell inner membrane</keyword>
<comment type="subcellular location">
    <subcellularLocation>
        <location evidence="1">Cell inner membrane</location>
        <topology evidence="1">Multi-pass membrane protein</topology>
    </subcellularLocation>
    <subcellularLocation>
        <location evidence="9">Cell membrane</location>
        <topology evidence="9">Multi-pass membrane protein</topology>
    </subcellularLocation>
</comment>
<reference evidence="11 12" key="1">
    <citation type="submission" date="2014-03" db="EMBL/GenBank/DDBJ databases">
        <title>Genomics of Bifidobacteria.</title>
        <authorList>
            <person name="Ventura M."/>
            <person name="Milani C."/>
            <person name="Lugli G.A."/>
        </authorList>
    </citation>
    <scope>NUCLEOTIDE SEQUENCE [LARGE SCALE GENOMIC DNA]</scope>
    <source>
        <strain evidence="11 12">LMG 11586</strain>
    </source>
</reference>
<evidence type="ECO:0000313" key="11">
    <source>
        <dbReference type="EMBL" id="KFI59981.1"/>
    </source>
</evidence>
<evidence type="ECO:0000256" key="6">
    <source>
        <dbReference type="ARBA" id="ARBA00022692"/>
    </source>
</evidence>
<dbReference type="PROSITE" id="PS51012">
    <property type="entry name" value="ABC_TM2"/>
    <property type="match status" value="1"/>
</dbReference>
<feature type="transmembrane region" description="Helical" evidence="9">
    <location>
        <begin position="175"/>
        <end position="197"/>
    </location>
</feature>
<dbReference type="Proteomes" id="UP000029046">
    <property type="component" value="Unassembled WGS sequence"/>
</dbReference>
<dbReference type="PANTHER" id="PTHR30413">
    <property type="entry name" value="INNER MEMBRANE TRANSPORT PERMEASE"/>
    <property type="match status" value="1"/>
</dbReference>
<dbReference type="Pfam" id="PF01061">
    <property type="entry name" value="ABC2_membrane"/>
    <property type="match status" value="1"/>
</dbReference>